<sequence>MIGAAQWPQHQGTIQAFAPNPRMNYQDSRRKVRPANSGSKLLTRPENELMFDVLGVDRVSLSAGVIQLLKSVRGQWQHQHVGVVSLIKDYQRKLYVLTLFDIYNGNQMWEQVLYRGFKAKTYQQCPKFLTFESDDSVYGLNFSDEEEAHEFKAHLEKRYEQEQKNSKCWLVM</sequence>
<dbReference type="InterPro" id="IPR000697">
    <property type="entry name" value="WH1/EVH1_dom"/>
</dbReference>
<accession>A0A811KRU7</accession>
<evidence type="ECO:0000313" key="3">
    <source>
        <dbReference type="Proteomes" id="UP000614601"/>
    </source>
</evidence>
<dbReference type="Gene3D" id="2.30.29.30">
    <property type="entry name" value="Pleckstrin-homology domain (PH domain)/Phosphotyrosine-binding domain (PTB)"/>
    <property type="match status" value="1"/>
</dbReference>
<dbReference type="EMBL" id="CAJFDH010000004">
    <property type="protein sequence ID" value="CAD5218431.1"/>
    <property type="molecule type" value="Genomic_DNA"/>
</dbReference>
<dbReference type="Proteomes" id="UP000614601">
    <property type="component" value="Unassembled WGS sequence"/>
</dbReference>
<dbReference type="InterPro" id="IPR011993">
    <property type="entry name" value="PH-like_dom_sf"/>
</dbReference>
<feature type="domain" description="WH1" evidence="1">
    <location>
        <begin position="53"/>
        <end position="162"/>
    </location>
</feature>
<dbReference type="Proteomes" id="UP000783686">
    <property type="component" value="Unassembled WGS sequence"/>
</dbReference>
<evidence type="ECO:0000259" key="1">
    <source>
        <dbReference type="PROSITE" id="PS50229"/>
    </source>
</evidence>
<dbReference type="Pfam" id="PF00568">
    <property type="entry name" value="WH1"/>
    <property type="match status" value="1"/>
</dbReference>
<dbReference type="SUPFAM" id="SSF50729">
    <property type="entry name" value="PH domain-like"/>
    <property type="match status" value="1"/>
</dbReference>
<name>A0A811KRU7_9BILA</name>
<dbReference type="OrthoDB" id="8963340at2759"/>
<proteinExistence type="predicted"/>
<dbReference type="AlphaFoldDB" id="A0A811KRU7"/>
<reference evidence="2" key="1">
    <citation type="submission" date="2020-09" db="EMBL/GenBank/DDBJ databases">
        <authorList>
            <person name="Kikuchi T."/>
        </authorList>
    </citation>
    <scope>NUCLEOTIDE SEQUENCE</scope>
    <source>
        <strain evidence="2">SH1</strain>
    </source>
</reference>
<organism evidence="2 3">
    <name type="scientific">Bursaphelenchus okinawaensis</name>
    <dbReference type="NCBI Taxonomy" id="465554"/>
    <lineage>
        <taxon>Eukaryota</taxon>
        <taxon>Metazoa</taxon>
        <taxon>Ecdysozoa</taxon>
        <taxon>Nematoda</taxon>
        <taxon>Chromadorea</taxon>
        <taxon>Rhabditida</taxon>
        <taxon>Tylenchina</taxon>
        <taxon>Tylenchomorpha</taxon>
        <taxon>Aphelenchoidea</taxon>
        <taxon>Aphelenchoididae</taxon>
        <taxon>Bursaphelenchus</taxon>
    </lineage>
</organism>
<dbReference type="PROSITE" id="PS50229">
    <property type="entry name" value="WH1"/>
    <property type="match status" value="1"/>
</dbReference>
<comment type="caution">
    <text evidence="2">The sequence shown here is derived from an EMBL/GenBank/DDBJ whole genome shotgun (WGS) entry which is preliminary data.</text>
</comment>
<evidence type="ECO:0000313" key="2">
    <source>
        <dbReference type="EMBL" id="CAD5218431.1"/>
    </source>
</evidence>
<dbReference type="EMBL" id="CAJFCW020000004">
    <property type="protein sequence ID" value="CAG9110459.1"/>
    <property type="molecule type" value="Genomic_DNA"/>
</dbReference>
<keyword evidence="3" id="KW-1185">Reference proteome</keyword>
<dbReference type="SMART" id="SM00461">
    <property type="entry name" value="WH1"/>
    <property type="match status" value="1"/>
</dbReference>
<gene>
    <name evidence="2" type="ORF">BOKJ2_LOCUS7641</name>
</gene>
<protein>
    <recommendedName>
        <fullName evidence="1">WH1 domain-containing protein</fullName>
    </recommendedName>
</protein>